<dbReference type="NCBIfam" id="NF045477">
    <property type="entry name" value="LPO_1073_dom"/>
    <property type="match status" value="1"/>
</dbReference>
<evidence type="ECO:0000313" key="1">
    <source>
        <dbReference type="EMBL" id="KAA5537052.1"/>
    </source>
</evidence>
<dbReference type="RefSeq" id="WP_150031628.1">
    <property type="nucleotide sequence ID" value="NZ_VWSH01000001.1"/>
</dbReference>
<evidence type="ECO:0000313" key="2">
    <source>
        <dbReference type="Proteomes" id="UP000323632"/>
    </source>
</evidence>
<name>A0A5M6CSW4_9BACT</name>
<gene>
    <name evidence="1" type="ORF">F0919_05095</name>
</gene>
<comment type="caution">
    <text evidence="1">The sequence shown here is derived from an EMBL/GenBank/DDBJ whole genome shotgun (WGS) entry which is preliminary data.</text>
</comment>
<protein>
    <submittedName>
        <fullName evidence="1">Uncharacterized protein</fullName>
    </submittedName>
</protein>
<keyword evidence="2" id="KW-1185">Reference proteome</keyword>
<reference evidence="1 2" key="1">
    <citation type="submission" date="2019-09" db="EMBL/GenBank/DDBJ databases">
        <title>Genome sequence and assembly of Taibaiella sp.</title>
        <authorList>
            <person name="Chhetri G."/>
        </authorList>
    </citation>
    <scope>NUCLEOTIDE SEQUENCE [LARGE SCALE GENOMIC DNA]</scope>
    <source>
        <strain evidence="1 2">KVB11</strain>
    </source>
</reference>
<proteinExistence type="predicted"/>
<organism evidence="1 2">
    <name type="scientific">Taibaiella lutea</name>
    <dbReference type="NCBI Taxonomy" id="2608001"/>
    <lineage>
        <taxon>Bacteria</taxon>
        <taxon>Pseudomonadati</taxon>
        <taxon>Bacteroidota</taxon>
        <taxon>Chitinophagia</taxon>
        <taxon>Chitinophagales</taxon>
        <taxon>Chitinophagaceae</taxon>
        <taxon>Taibaiella</taxon>
    </lineage>
</organism>
<dbReference type="Proteomes" id="UP000323632">
    <property type="component" value="Unassembled WGS sequence"/>
</dbReference>
<dbReference type="InterPro" id="IPR053773">
    <property type="entry name" value="Vpar_1526-like"/>
</dbReference>
<sequence length="314" mass="36352">MKQNSGDYSNPVQAGRDVIFNGLSYTDQRDMMKDISLAVFKDNYLVLRDELLLLVNNRVEEFLESFFNKMIENKIDIAQLNTVEMQNDLYQAQKLYATKGDNYLKEELNSALIEKMKSNNRLIDMVISESIKTLEKLTLQQLDVLTIVFLMKYYVFGETTTIEDLCLDIGFAFNPFLEGQIKNIGDYQHLEFTGCVKYVDGYKPIWYTFLENSPKIVKQYSLGQTMNMTMMGGARPDIFLTSKEGPFIEDINNLIPWFAELVKFWYESPMKNIQLTSVGICIAVNHLNIKTSNRLNIDLEGLLTKTTSSWMYNY</sequence>
<accession>A0A5M6CSW4</accession>
<dbReference type="EMBL" id="VWSH01000001">
    <property type="protein sequence ID" value="KAA5537052.1"/>
    <property type="molecule type" value="Genomic_DNA"/>
</dbReference>
<dbReference type="AlphaFoldDB" id="A0A5M6CSW4"/>